<dbReference type="EMBL" id="JANIIK010000047">
    <property type="protein sequence ID" value="KAJ3600357.1"/>
    <property type="molecule type" value="Genomic_DNA"/>
</dbReference>
<keyword evidence="3" id="KW-1185">Reference proteome</keyword>
<organism evidence="2 3">
    <name type="scientific">Muraenolepis orangiensis</name>
    <name type="common">Patagonian moray cod</name>
    <dbReference type="NCBI Taxonomy" id="630683"/>
    <lineage>
        <taxon>Eukaryota</taxon>
        <taxon>Metazoa</taxon>
        <taxon>Chordata</taxon>
        <taxon>Craniata</taxon>
        <taxon>Vertebrata</taxon>
        <taxon>Euteleostomi</taxon>
        <taxon>Actinopterygii</taxon>
        <taxon>Neopterygii</taxon>
        <taxon>Teleostei</taxon>
        <taxon>Neoteleostei</taxon>
        <taxon>Acanthomorphata</taxon>
        <taxon>Zeiogadaria</taxon>
        <taxon>Gadariae</taxon>
        <taxon>Gadiformes</taxon>
        <taxon>Muraenolepidoidei</taxon>
        <taxon>Muraenolepididae</taxon>
        <taxon>Muraenolepis</taxon>
    </lineage>
</organism>
<gene>
    <name evidence="1" type="ORF">NHX12_031341</name>
    <name evidence="2" type="ORF">NHX12_031342</name>
</gene>
<dbReference type="InterPro" id="IPR004244">
    <property type="entry name" value="Transposase_22"/>
</dbReference>
<protein>
    <submittedName>
        <fullName evidence="2">Uncharacterized protein</fullName>
    </submittedName>
</protein>
<proteinExistence type="predicted"/>
<sequence>MDTQTAAFCQEIVSIRQELHTTVSPLQSASALNATRIDVLEHSATEWSSSVMVLEATVKCPKSEVSRLSDKCLDLEGRCRCQNVRRVGIEEGKEENNPQQFCATVLKEILDLGDFSRLDCGHCTLAPKPREGERPRAFVIGVHHGDVKDCILRLSSQKKQLFDKDKRVYIFPEFAPEVAKKRAAFVDFFKIFQTSNLASAFRLNFGSRLRERKNPLRILNWPCTK</sequence>
<dbReference type="EMBL" id="JANIIK010000047">
    <property type="protein sequence ID" value="KAJ3600356.1"/>
    <property type="molecule type" value="Genomic_DNA"/>
</dbReference>
<accession>A0A9Q0IH95</accession>
<dbReference type="Proteomes" id="UP001148018">
    <property type="component" value="Unassembled WGS sequence"/>
</dbReference>
<evidence type="ECO:0000313" key="2">
    <source>
        <dbReference type="EMBL" id="KAJ3600357.1"/>
    </source>
</evidence>
<comment type="caution">
    <text evidence="2">The sequence shown here is derived from an EMBL/GenBank/DDBJ whole genome shotgun (WGS) entry which is preliminary data.</text>
</comment>
<name>A0A9Q0IH95_9TELE</name>
<evidence type="ECO:0000313" key="3">
    <source>
        <dbReference type="Proteomes" id="UP001148018"/>
    </source>
</evidence>
<evidence type="ECO:0000313" key="1">
    <source>
        <dbReference type="EMBL" id="KAJ3600356.1"/>
    </source>
</evidence>
<dbReference type="AlphaFoldDB" id="A0A9Q0IH95"/>
<dbReference type="Gene3D" id="3.30.70.1820">
    <property type="entry name" value="L1 transposable element, RRM domain"/>
    <property type="match status" value="1"/>
</dbReference>
<dbReference type="OrthoDB" id="8861212at2759"/>
<reference evidence="2" key="1">
    <citation type="submission" date="2022-07" db="EMBL/GenBank/DDBJ databases">
        <title>Chromosome-level genome of Muraenolepis orangiensis.</title>
        <authorList>
            <person name="Kim J."/>
        </authorList>
    </citation>
    <scope>NUCLEOTIDE SEQUENCE</scope>
    <source>
        <strain evidence="2">KU_S4_2022</strain>
        <tissue evidence="2">Muscle</tissue>
    </source>
</reference>
<dbReference type="PANTHER" id="PTHR11505">
    <property type="entry name" value="L1 TRANSPOSABLE ELEMENT-RELATED"/>
    <property type="match status" value="1"/>
</dbReference>